<evidence type="ECO:0000256" key="5">
    <source>
        <dbReference type="ARBA" id="ARBA00023136"/>
    </source>
</evidence>
<reference evidence="8 9" key="1">
    <citation type="journal article" date="2020" name="Microb. Ecol.">
        <title>Ecogenomics of the Marine Benthic Filamentous Cyanobacterium Adonisia.</title>
        <authorList>
            <person name="Walter J.M."/>
            <person name="Coutinho F.H."/>
            <person name="Leomil L."/>
            <person name="Hargreaves P.I."/>
            <person name="Campeao M.E."/>
            <person name="Vieira V.V."/>
            <person name="Silva B.S."/>
            <person name="Fistarol G.O."/>
            <person name="Salomon P.S."/>
            <person name="Sawabe T."/>
            <person name="Mino S."/>
            <person name="Hosokawa M."/>
            <person name="Miyashita H."/>
            <person name="Maruyama F."/>
            <person name="van Verk M.C."/>
            <person name="Dutilh B.E."/>
            <person name="Thompson C.C."/>
            <person name="Thompson F.L."/>
        </authorList>
    </citation>
    <scope>NUCLEOTIDE SEQUENCE [LARGE SCALE GENOMIC DNA]</scope>
    <source>
        <strain evidence="8 9">CCMR0081</strain>
    </source>
</reference>
<evidence type="ECO:0000256" key="3">
    <source>
        <dbReference type="ARBA" id="ARBA00022738"/>
    </source>
</evidence>
<evidence type="ECO:0000313" key="9">
    <source>
        <dbReference type="Proteomes" id="UP000481033"/>
    </source>
</evidence>
<evidence type="ECO:0000256" key="4">
    <source>
        <dbReference type="ARBA" id="ARBA00023078"/>
    </source>
</evidence>
<keyword evidence="3 6" id="KW-0605">Phycobilisome</keyword>
<dbReference type="GO" id="GO:0031676">
    <property type="term" value="C:plasma membrane-derived thylakoid membrane"/>
    <property type="evidence" value="ECO:0007669"/>
    <property type="project" value="UniProtKB-SubCell"/>
</dbReference>
<dbReference type="AlphaFoldDB" id="A0A6M0RKE9"/>
<proteinExistence type="predicted"/>
<keyword evidence="4" id="KW-0793">Thylakoid</keyword>
<evidence type="ECO:0000256" key="2">
    <source>
        <dbReference type="ARBA" id="ARBA00022549"/>
    </source>
</evidence>
<feature type="domain" description="CpcD-like" evidence="7">
    <location>
        <begin position="15"/>
        <end position="73"/>
    </location>
</feature>
<dbReference type="Pfam" id="PF01383">
    <property type="entry name" value="CpcD"/>
    <property type="match status" value="1"/>
</dbReference>
<gene>
    <name evidence="8" type="ORF">DXZ20_13460</name>
</gene>
<sequence>MLGQYSTSTLSTSDNRMFVYELSGLSENEVTFIHQSPIRQSHTQFIQVPFHRMNEEMQRIHLLGGTIVNIRPLNISEGTIGVTDPD</sequence>
<dbReference type="RefSeq" id="WP_163698674.1">
    <property type="nucleotide sequence ID" value="NZ_QXHD01000004.1"/>
</dbReference>
<evidence type="ECO:0000259" key="7">
    <source>
        <dbReference type="PROSITE" id="PS51441"/>
    </source>
</evidence>
<accession>A0A6M0RKE9</accession>
<keyword evidence="5" id="KW-0472">Membrane</keyword>
<evidence type="ECO:0000256" key="1">
    <source>
        <dbReference type="ARBA" id="ARBA00004445"/>
    </source>
</evidence>
<protein>
    <submittedName>
        <fullName evidence="8">Phycobilisome linker polypeptide</fullName>
    </submittedName>
</protein>
<comment type="subcellular location">
    <subcellularLocation>
        <location evidence="1">Cellular thylakoid membrane</location>
        <topology evidence="1">Peripheral membrane protein</topology>
        <orientation evidence="1">Cytoplasmic side</orientation>
    </subcellularLocation>
</comment>
<dbReference type="SMART" id="SM01094">
    <property type="entry name" value="CpcD"/>
    <property type="match status" value="1"/>
</dbReference>
<evidence type="ECO:0000313" key="8">
    <source>
        <dbReference type="EMBL" id="NEZ56666.1"/>
    </source>
</evidence>
<dbReference type="GO" id="GO:0030089">
    <property type="term" value="C:phycobilisome"/>
    <property type="evidence" value="ECO:0007669"/>
    <property type="project" value="UniProtKB-UniRule"/>
</dbReference>
<dbReference type="InterPro" id="IPR008213">
    <property type="entry name" value="CpcD-like_dom"/>
</dbReference>
<keyword evidence="9" id="KW-1185">Reference proteome</keyword>
<dbReference type="Proteomes" id="UP000481033">
    <property type="component" value="Unassembled WGS sequence"/>
</dbReference>
<dbReference type="PROSITE" id="PS51441">
    <property type="entry name" value="CPCD_LIKE"/>
    <property type="match status" value="1"/>
</dbReference>
<dbReference type="EMBL" id="QXHD01000004">
    <property type="protein sequence ID" value="NEZ56666.1"/>
    <property type="molecule type" value="Genomic_DNA"/>
</dbReference>
<comment type="caution">
    <text evidence="8">The sequence shown here is derived from an EMBL/GenBank/DDBJ whole genome shotgun (WGS) entry which is preliminary data.</text>
</comment>
<evidence type="ECO:0000256" key="6">
    <source>
        <dbReference type="PROSITE-ProRule" id="PRU00771"/>
    </source>
</evidence>
<keyword evidence="2" id="KW-0042">Antenna complex</keyword>
<organism evidence="8 9">
    <name type="scientific">Adonisia turfae CCMR0081</name>
    <dbReference type="NCBI Taxonomy" id="2292702"/>
    <lineage>
        <taxon>Bacteria</taxon>
        <taxon>Bacillati</taxon>
        <taxon>Cyanobacteriota</taxon>
        <taxon>Adonisia</taxon>
        <taxon>Adonisia turfae</taxon>
    </lineage>
</organism>
<name>A0A6M0RKE9_9CYAN</name>